<accession>A0A974KW89</accession>
<dbReference type="InterPro" id="IPR016162">
    <property type="entry name" value="Ald_DH_N"/>
</dbReference>
<dbReference type="InterPro" id="IPR050740">
    <property type="entry name" value="Aldehyde_DH_Superfamily"/>
</dbReference>
<evidence type="ECO:0000256" key="3">
    <source>
        <dbReference type="ARBA" id="ARBA00023027"/>
    </source>
</evidence>
<evidence type="ECO:0000259" key="6">
    <source>
        <dbReference type="Pfam" id="PF00171"/>
    </source>
</evidence>
<keyword evidence="3" id="KW-0520">NAD</keyword>
<evidence type="ECO:0000256" key="5">
    <source>
        <dbReference type="RuleBase" id="RU003345"/>
    </source>
</evidence>
<dbReference type="InterPro" id="IPR016160">
    <property type="entry name" value="Ald_DH_CS_CYS"/>
</dbReference>
<evidence type="ECO:0000313" key="8">
    <source>
        <dbReference type="Proteomes" id="UP000241540"/>
    </source>
</evidence>
<dbReference type="GO" id="GO:0004777">
    <property type="term" value="F:succinate-semialdehyde dehydrogenase (NAD+) activity"/>
    <property type="evidence" value="ECO:0007669"/>
    <property type="project" value="TreeGrafter"/>
</dbReference>
<reference evidence="7 8" key="1">
    <citation type="journal article" date="2016" name="Front. Microbiol.">
        <title>Comprehensive Phylogenetic Analysis of Bovine Non-aureus Staphylococci Species Based on Whole-Genome Sequencing.</title>
        <authorList>
            <person name="Naushad S."/>
            <person name="Barkema H.W."/>
            <person name="Luby C."/>
            <person name="Condas L.A."/>
            <person name="Nobrega D.B."/>
            <person name="Carson D.A."/>
            <person name="De Buck J."/>
        </authorList>
    </citation>
    <scope>NUCLEOTIDE SEQUENCE [LARGE SCALE GENOMIC DNA]</scope>
    <source>
        <strain evidence="7 8">SNUC 5336</strain>
    </source>
</reference>
<dbReference type="PROSITE" id="PS00687">
    <property type="entry name" value="ALDEHYDE_DEHYDR_GLU"/>
    <property type="match status" value="1"/>
</dbReference>
<organism evidence="7 8">
    <name type="scientific">Staphylococcus hominis</name>
    <dbReference type="NCBI Taxonomy" id="1290"/>
    <lineage>
        <taxon>Bacteria</taxon>
        <taxon>Bacillati</taxon>
        <taxon>Bacillota</taxon>
        <taxon>Bacilli</taxon>
        <taxon>Bacillales</taxon>
        <taxon>Staphylococcaceae</taxon>
        <taxon>Staphylococcus</taxon>
    </lineage>
</organism>
<dbReference type="InterPro" id="IPR029510">
    <property type="entry name" value="Ald_DH_CS_GLU"/>
</dbReference>
<dbReference type="Gene3D" id="3.40.605.10">
    <property type="entry name" value="Aldehyde Dehydrogenase, Chain A, domain 1"/>
    <property type="match status" value="1"/>
</dbReference>
<dbReference type="FunFam" id="3.40.605.10:FF:000005">
    <property type="entry name" value="Succinate-semialdehyde dehydrogenase I"/>
    <property type="match status" value="1"/>
</dbReference>
<dbReference type="InterPro" id="IPR015590">
    <property type="entry name" value="Aldehyde_DH_dom"/>
</dbReference>
<feature type="domain" description="Aldehyde dehydrogenase" evidence="6">
    <location>
        <begin position="17"/>
        <end position="473"/>
    </location>
</feature>
<evidence type="ECO:0000256" key="4">
    <source>
        <dbReference type="PROSITE-ProRule" id="PRU10007"/>
    </source>
</evidence>
<evidence type="ECO:0000256" key="1">
    <source>
        <dbReference type="ARBA" id="ARBA00009986"/>
    </source>
</evidence>
<dbReference type="Proteomes" id="UP000241540">
    <property type="component" value="Unassembled WGS sequence"/>
</dbReference>
<feature type="active site" evidence="4">
    <location>
        <position position="248"/>
    </location>
</feature>
<dbReference type="Pfam" id="PF00171">
    <property type="entry name" value="Aldedh"/>
    <property type="match status" value="1"/>
</dbReference>
<dbReference type="PANTHER" id="PTHR43353:SF5">
    <property type="entry name" value="SUCCINATE-SEMIALDEHYDE DEHYDROGENASE, MITOCHONDRIAL"/>
    <property type="match status" value="1"/>
</dbReference>
<dbReference type="Gene3D" id="3.40.309.10">
    <property type="entry name" value="Aldehyde Dehydrogenase, Chain A, domain 2"/>
    <property type="match status" value="1"/>
</dbReference>
<dbReference type="InterPro" id="IPR016161">
    <property type="entry name" value="Ald_DH/histidinol_DH"/>
</dbReference>
<dbReference type="SUPFAM" id="SSF53720">
    <property type="entry name" value="ALDH-like"/>
    <property type="match status" value="1"/>
</dbReference>
<dbReference type="GO" id="GO:0009450">
    <property type="term" value="P:gamma-aminobutyric acid catabolic process"/>
    <property type="evidence" value="ECO:0007669"/>
    <property type="project" value="TreeGrafter"/>
</dbReference>
<evidence type="ECO:0000256" key="2">
    <source>
        <dbReference type="ARBA" id="ARBA00023002"/>
    </source>
</evidence>
<comment type="similarity">
    <text evidence="1 5">Belongs to the aldehyde dehydrogenase family.</text>
</comment>
<protein>
    <submittedName>
        <fullName evidence="7">Succinate-semialdehyde dehydrogenase (NADP(+))</fullName>
    </submittedName>
</protein>
<evidence type="ECO:0000313" key="7">
    <source>
        <dbReference type="EMBL" id="PTK29595.1"/>
    </source>
</evidence>
<keyword evidence="2 5" id="KW-0560">Oxidoreductase</keyword>
<dbReference type="CDD" id="cd07103">
    <property type="entry name" value="ALDH_F5_SSADH_GabD"/>
    <property type="match status" value="1"/>
</dbReference>
<dbReference type="PROSITE" id="PS00070">
    <property type="entry name" value="ALDEHYDE_DEHYDR_CYS"/>
    <property type="match status" value="1"/>
</dbReference>
<gene>
    <name evidence="7" type="ORF">BUZ51_10345</name>
</gene>
<dbReference type="RefSeq" id="WP_107640457.1">
    <property type="nucleotide sequence ID" value="NZ_PZHX01000024.1"/>
</dbReference>
<proteinExistence type="inferred from homology"/>
<name>A0A974KW89_STAHO</name>
<dbReference type="InterPro" id="IPR016163">
    <property type="entry name" value="Ald_DH_C"/>
</dbReference>
<dbReference type="AlphaFoldDB" id="A0A974KW89"/>
<comment type="caution">
    <text evidence="7">The sequence shown here is derived from an EMBL/GenBank/DDBJ whole genome shotgun (WGS) entry which is preliminary data.</text>
</comment>
<sequence>MTRNLNYNWVNGKKVKSAEEISIFNPANGYNIGNVPSVSKEVVQEAIDSASIAFEKWSNYTAETRQQFLEKWAVNLLNKQEELAQIMCEEQGKPYAEAFGEIDVCAKFIRWFGEEGKRIYGETIPPSSENQRISVIKQPVGVCGLITPWNFPGAMVARKVAPALASGCTVIVKPSSETPRIAIAIFDELMATGIDAGVANIITGSSSMISDTLFADNRVKKISFTGSTQIGKTLMSKASEQVKRISLELGGNAPAIVLPDADLDNAVNAIVDNKFENSGQMCNGINIILVHKDVKQEVTKKIIESVKKIKIGAGDEENVQVGPLINKKAIDKVEHLVSEASNQGAIIEIGGFKADVGESDLFYQPTVISSVTADMTIAQEEIFGPVAPIISFDTEEEAIEIANASAYGLAAYFFTNDINTIYRMSEKLEFGMVGVNGTQLSVPQAPFGGIKESGMGREGSHYGLDGFLELKYISLSLLKK</sequence>
<dbReference type="FunFam" id="3.40.309.10:FF:000004">
    <property type="entry name" value="Succinate-semialdehyde dehydrogenase I"/>
    <property type="match status" value="1"/>
</dbReference>
<dbReference type="PANTHER" id="PTHR43353">
    <property type="entry name" value="SUCCINATE-SEMIALDEHYDE DEHYDROGENASE, MITOCHONDRIAL"/>
    <property type="match status" value="1"/>
</dbReference>
<dbReference type="EMBL" id="PZHX01000024">
    <property type="protein sequence ID" value="PTK29595.1"/>
    <property type="molecule type" value="Genomic_DNA"/>
</dbReference>